<dbReference type="GO" id="GO:0000727">
    <property type="term" value="P:double-strand break repair via break-induced replication"/>
    <property type="evidence" value="ECO:0007669"/>
    <property type="project" value="TreeGrafter"/>
</dbReference>
<sequence length="223" mass="25284">MRGAKASREDIKANPDIASKYKEFNKVRDTLSGKISYIPPPAPEATPRKRRNEDNHNETPQNVYMWIGRPQRIQSYHGMSTLIILLPRDSQRIRMPAIDENEDGPPHSPEMVRGPRKPMIKSLSSMLAGLRKMEEDAADDDLEALNEMEAELANPSKPALKPISKPQKYKFPEDTILVQDNQQQELLGGFDDEAKYDSEPEESTSAPTKTYKRERSKNVLPVA</sequence>
<accession>A0A5M9JDV0</accession>
<dbReference type="GO" id="GO:0003697">
    <property type="term" value="F:single-stranded DNA binding"/>
    <property type="evidence" value="ECO:0007669"/>
    <property type="project" value="TreeGrafter"/>
</dbReference>
<evidence type="ECO:0000313" key="10">
    <source>
        <dbReference type="EMBL" id="KAA8566089.1"/>
    </source>
</evidence>
<evidence type="ECO:0000256" key="6">
    <source>
        <dbReference type="ARBA" id="ARBA00023306"/>
    </source>
</evidence>
<proteinExistence type="inferred from homology"/>
<keyword evidence="4 8" id="KW-0235">DNA replication</keyword>
<feature type="region of interest" description="Disordered" evidence="9">
    <location>
        <begin position="30"/>
        <end position="60"/>
    </location>
</feature>
<dbReference type="VEuPathDB" id="FungiDB:MFRU_039g00320"/>
<dbReference type="GO" id="GO:0031261">
    <property type="term" value="C:DNA replication preinitiation complex"/>
    <property type="evidence" value="ECO:0007669"/>
    <property type="project" value="TreeGrafter"/>
</dbReference>
<dbReference type="PANTHER" id="PTHR28124">
    <property type="entry name" value="DNA REPLICATION REGULATOR SLD2"/>
    <property type="match status" value="1"/>
</dbReference>
<evidence type="ECO:0000256" key="1">
    <source>
        <dbReference type="ARBA" id="ARBA00004123"/>
    </source>
</evidence>
<dbReference type="Gene3D" id="1.10.10.1460">
    <property type="match status" value="1"/>
</dbReference>
<evidence type="ECO:0000256" key="3">
    <source>
        <dbReference type="ARBA" id="ARBA00018363"/>
    </source>
</evidence>
<organism evidence="10 11">
    <name type="scientific">Monilinia fructicola</name>
    <name type="common">Brown rot fungus</name>
    <name type="synonym">Ciboria fructicola</name>
    <dbReference type="NCBI Taxonomy" id="38448"/>
    <lineage>
        <taxon>Eukaryota</taxon>
        <taxon>Fungi</taxon>
        <taxon>Dikarya</taxon>
        <taxon>Ascomycota</taxon>
        <taxon>Pezizomycotina</taxon>
        <taxon>Leotiomycetes</taxon>
        <taxon>Helotiales</taxon>
        <taxon>Sclerotiniaceae</taxon>
        <taxon>Monilinia</taxon>
    </lineage>
</organism>
<keyword evidence="5 8" id="KW-0539">Nucleus</keyword>
<name>A0A5M9JDV0_MONFR</name>
<comment type="caution">
    <text evidence="10">The sequence shown here is derived from an EMBL/GenBank/DDBJ whole genome shotgun (WGS) entry which is preliminary data.</text>
</comment>
<reference evidence="10 11" key="1">
    <citation type="submission" date="2019-06" db="EMBL/GenBank/DDBJ databases">
        <title>Genome Sequence of the Brown Rot Fungal Pathogen Monilinia fructicola.</title>
        <authorList>
            <person name="De Miccolis Angelini R.M."/>
            <person name="Landi L."/>
            <person name="Abate D."/>
            <person name="Pollastro S."/>
            <person name="Romanazzi G."/>
            <person name="Faretra F."/>
        </authorList>
    </citation>
    <scope>NUCLEOTIDE SEQUENCE [LARGE SCALE GENOMIC DNA]</scope>
    <source>
        <strain evidence="10 11">Mfrc123</strain>
    </source>
</reference>
<evidence type="ECO:0000256" key="2">
    <source>
        <dbReference type="ARBA" id="ARBA00007276"/>
    </source>
</evidence>
<evidence type="ECO:0000256" key="5">
    <source>
        <dbReference type="ARBA" id="ARBA00023242"/>
    </source>
</evidence>
<dbReference type="GO" id="GO:0006270">
    <property type="term" value="P:DNA replication initiation"/>
    <property type="evidence" value="ECO:0007669"/>
    <property type="project" value="UniProtKB-UniRule"/>
</dbReference>
<evidence type="ECO:0000256" key="9">
    <source>
        <dbReference type="SAM" id="MobiDB-lite"/>
    </source>
</evidence>
<gene>
    <name evidence="10" type="ORF">EYC84_008693</name>
</gene>
<dbReference type="InterPro" id="IPR040203">
    <property type="entry name" value="Sld2"/>
</dbReference>
<dbReference type="GO" id="GO:0003688">
    <property type="term" value="F:DNA replication origin binding"/>
    <property type="evidence" value="ECO:0007669"/>
    <property type="project" value="TreeGrafter"/>
</dbReference>
<evidence type="ECO:0000313" key="11">
    <source>
        <dbReference type="Proteomes" id="UP000322873"/>
    </source>
</evidence>
<protein>
    <recommendedName>
        <fullName evidence="3 8">DNA replication regulator SLD2</fullName>
    </recommendedName>
</protein>
<dbReference type="GO" id="GO:1902977">
    <property type="term" value="P:mitotic DNA replication preinitiation complex assembly"/>
    <property type="evidence" value="ECO:0007669"/>
    <property type="project" value="TreeGrafter"/>
</dbReference>
<comment type="similarity">
    <text evidence="2 8">Belongs to the SLD2 family.</text>
</comment>
<comment type="subcellular location">
    <subcellularLocation>
        <location evidence="1 8">Nucleus</location>
    </subcellularLocation>
</comment>
<comment type="function">
    <text evidence="7 8">Has a role in the initiation of DNA replication. Required at S-phase checkpoint.</text>
</comment>
<feature type="region of interest" description="Disordered" evidence="9">
    <location>
        <begin position="188"/>
        <end position="223"/>
    </location>
</feature>
<evidence type="ECO:0000256" key="7">
    <source>
        <dbReference type="ARBA" id="ARBA00025253"/>
    </source>
</evidence>
<evidence type="ECO:0000256" key="4">
    <source>
        <dbReference type="ARBA" id="ARBA00022705"/>
    </source>
</evidence>
<keyword evidence="6 8" id="KW-0131">Cell cycle</keyword>
<evidence type="ECO:0000256" key="8">
    <source>
        <dbReference type="RuleBase" id="RU367067"/>
    </source>
</evidence>
<dbReference type="AlphaFoldDB" id="A0A5M9JDV0"/>
<dbReference type="Proteomes" id="UP000322873">
    <property type="component" value="Unassembled WGS sequence"/>
</dbReference>
<dbReference type="InterPro" id="IPR021110">
    <property type="entry name" value="DNA_rep_checkpnt_protein"/>
</dbReference>
<keyword evidence="11" id="KW-1185">Reference proteome</keyword>
<dbReference type="PANTHER" id="PTHR28124:SF1">
    <property type="entry name" value="DNA REPLICATION REGULATOR SLD2"/>
    <property type="match status" value="1"/>
</dbReference>
<dbReference type="EMBL" id="VICG01000012">
    <property type="protein sequence ID" value="KAA8566089.1"/>
    <property type="molecule type" value="Genomic_DNA"/>
</dbReference>
<dbReference type="Pfam" id="PF11719">
    <property type="entry name" value="Drc1-Sld2"/>
    <property type="match status" value="2"/>
</dbReference>